<reference evidence="4" key="1">
    <citation type="submission" date="2020-05" db="EMBL/GenBank/DDBJ databases">
        <authorList>
            <person name="Chiriac C."/>
            <person name="Salcher M."/>
            <person name="Ghai R."/>
            <person name="Kavagutti S V."/>
        </authorList>
    </citation>
    <scope>NUCLEOTIDE SEQUENCE</scope>
</reference>
<evidence type="ECO:0000313" key="6">
    <source>
        <dbReference type="EMBL" id="CAB4763769.1"/>
    </source>
</evidence>
<organism evidence="4">
    <name type="scientific">freshwater metagenome</name>
    <dbReference type="NCBI Taxonomy" id="449393"/>
    <lineage>
        <taxon>unclassified sequences</taxon>
        <taxon>metagenomes</taxon>
        <taxon>ecological metagenomes</taxon>
    </lineage>
</organism>
<dbReference type="PANTHER" id="PTHR13903">
    <property type="entry name" value="PIRIN-RELATED"/>
    <property type="match status" value="1"/>
</dbReference>
<dbReference type="PANTHER" id="PTHR13903:SF31">
    <property type="entry name" value="CUPIN-DOMAIN CONTAINING PROTEIN"/>
    <property type="match status" value="1"/>
</dbReference>
<evidence type="ECO:0000256" key="1">
    <source>
        <dbReference type="ARBA" id="ARBA00008416"/>
    </source>
</evidence>
<evidence type="ECO:0000259" key="2">
    <source>
        <dbReference type="Pfam" id="PF02678"/>
    </source>
</evidence>
<dbReference type="InterPro" id="IPR014710">
    <property type="entry name" value="RmlC-like_jellyroll"/>
</dbReference>
<comment type="similarity">
    <text evidence="1">Belongs to the pirin family.</text>
</comment>
<dbReference type="AlphaFoldDB" id="A0A6J6JUN6"/>
<dbReference type="CDD" id="cd02247">
    <property type="entry name" value="cupin_pirin_C"/>
    <property type="match status" value="1"/>
</dbReference>
<dbReference type="Gene3D" id="2.60.120.10">
    <property type="entry name" value="Jelly Rolls"/>
    <property type="match status" value="2"/>
</dbReference>
<dbReference type="InterPro" id="IPR008778">
    <property type="entry name" value="Pirin_C_dom"/>
</dbReference>
<dbReference type="EMBL" id="CAEZYG010000021">
    <property type="protein sequence ID" value="CAB4705568.1"/>
    <property type="molecule type" value="Genomic_DNA"/>
</dbReference>
<evidence type="ECO:0000313" key="4">
    <source>
        <dbReference type="EMBL" id="CAB4639984.1"/>
    </source>
</evidence>
<proteinExistence type="inferred from homology"/>
<feature type="domain" description="Pirin N-terminal" evidence="2">
    <location>
        <begin position="25"/>
        <end position="130"/>
    </location>
</feature>
<sequence>MTSASTLRTIAGTINSQRTVEGGGFTVRRPFPTASMDHIDPFLLLDEMGPAQYGPGEAVGAPSHPHRGFETVTYLLSGAMVHEDTTGACAVIKPGGVQWMTAGSGVVHSELPTEDMMRLGGKMHGFQLWVNLPAEKKMVDPRYQGYDADEIAQVQLANGGLLKVVAGEVHGVRGPVETTSPMTYAHAVMEASDVVEWHPQEGHTALVHVFDGEVKVNGSTTSSGEMVVMQRTAGMVRIESTKAQAQVLLLGGQPLGEPVVRYGPFVMNTKQEIVDAVQEYNDGTLVKVGKKTL</sequence>
<dbReference type="Pfam" id="PF02678">
    <property type="entry name" value="Pirin"/>
    <property type="match status" value="1"/>
</dbReference>
<dbReference type="InterPro" id="IPR011051">
    <property type="entry name" value="RmlC_Cupin_sf"/>
</dbReference>
<evidence type="ECO:0000313" key="5">
    <source>
        <dbReference type="EMBL" id="CAB4705568.1"/>
    </source>
</evidence>
<accession>A0A6J6JUN6</accession>
<dbReference type="InterPro" id="IPR012093">
    <property type="entry name" value="Pirin"/>
</dbReference>
<dbReference type="PIRSF" id="PIRSF006232">
    <property type="entry name" value="Pirin"/>
    <property type="match status" value="1"/>
</dbReference>
<protein>
    <submittedName>
        <fullName evidence="4">Unannotated protein</fullName>
    </submittedName>
</protein>
<feature type="domain" description="Pirin C-terminal" evidence="3">
    <location>
        <begin position="186"/>
        <end position="285"/>
    </location>
</feature>
<dbReference type="EMBL" id="CAEZZM010000068">
    <property type="protein sequence ID" value="CAB4763769.1"/>
    <property type="molecule type" value="Genomic_DNA"/>
</dbReference>
<dbReference type="EMBL" id="CAEZWB010000007">
    <property type="protein sequence ID" value="CAB4639984.1"/>
    <property type="molecule type" value="Genomic_DNA"/>
</dbReference>
<dbReference type="InterPro" id="IPR003829">
    <property type="entry name" value="Pirin_N_dom"/>
</dbReference>
<dbReference type="SUPFAM" id="SSF51182">
    <property type="entry name" value="RmlC-like cupins"/>
    <property type="match status" value="1"/>
</dbReference>
<evidence type="ECO:0000259" key="3">
    <source>
        <dbReference type="Pfam" id="PF05726"/>
    </source>
</evidence>
<dbReference type="EMBL" id="CAFBOT010000006">
    <property type="protein sequence ID" value="CAB4980749.1"/>
    <property type="molecule type" value="Genomic_DNA"/>
</dbReference>
<dbReference type="Pfam" id="PF05726">
    <property type="entry name" value="Pirin_C"/>
    <property type="match status" value="1"/>
</dbReference>
<name>A0A6J6JUN6_9ZZZZ</name>
<dbReference type="CDD" id="cd02909">
    <property type="entry name" value="cupin_pirin_N"/>
    <property type="match status" value="1"/>
</dbReference>
<gene>
    <name evidence="4" type="ORF">UFOPK2166_00117</name>
    <name evidence="5" type="ORF">UFOPK2657_00233</name>
    <name evidence="6" type="ORF">UFOPK2872_00673</name>
    <name evidence="7" type="ORF">UFOPK4000_00083</name>
</gene>
<evidence type="ECO:0000313" key="7">
    <source>
        <dbReference type="EMBL" id="CAB4980749.1"/>
    </source>
</evidence>